<dbReference type="CDD" id="cd02440">
    <property type="entry name" value="AdoMet_MTases"/>
    <property type="match status" value="1"/>
</dbReference>
<dbReference type="EMBL" id="JAOVZO020000003">
    <property type="protein sequence ID" value="MDC8011748.1"/>
    <property type="molecule type" value="Genomic_DNA"/>
</dbReference>
<keyword evidence="1" id="KW-0808">Transferase</keyword>
<gene>
    <name evidence="1" type="ORF">OD750_004225</name>
</gene>
<dbReference type="RefSeq" id="WP_263542959.1">
    <property type="nucleotide sequence ID" value="NZ_JAOVZO020000003.1"/>
</dbReference>
<dbReference type="GO" id="GO:0032259">
    <property type="term" value="P:methylation"/>
    <property type="evidence" value="ECO:0007669"/>
    <property type="project" value="UniProtKB-KW"/>
</dbReference>
<dbReference type="PANTHER" id="PTHR43591">
    <property type="entry name" value="METHYLTRANSFERASE"/>
    <property type="match status" value="1"/>
</dbReference>
<evidence type="ECO:0000313" key="1">
    <source>
        <dbReference type="EMBL" id="MDC8011748.1"/>
    </source>
</evidence>
<dbReference type="AlphaFoldDB" id="A0A9X3YJ92"/>
<dbReference type="Proteomes" id="UP001139971">
    <property type="component" value="Unassembled WGS sequence"/>
</dbReference>
<accession>A0A9X3YJ92</accession>
<dbReference type="SUPFAM" id="SSF53335">
    <property type="entry name" value="S-adenosyl-L-methionine-dependent methyltransferases"/>
    <property type="match status" value="1"/>
</dbReference>
<proteinExistence type="predicted"/>
<evidence type="ECO:0000313" key="2">
    <source>
        <dbReference type="Proteomes" id="UP001139971"/>
    </source>
</evidence>
<dbReference type="PANTHER" id="PTHR43591:SF24">
    <property type="entry name" value="2-METHOXY-6-POLYPRENYL-1,4-BENZOQUINOL METHYLASE, MITOCHONDRIAL"/>
    <property type="match status" value="1"/>
</dbReference>
<protein>
    <submittedName>
        <fullName evidence="1">Class I SAM-dependent methyltransferase</fullName>
    </submittedName>
</protein>
<reference evidence="1" key="1">
    <citation type="submission" date="2023-02" db="EMBL/GenBank/DDBJ databases">
        <title>Tahibacter soli sp. nov. isolated from soil.</title>
        <authorList>
            <person name="Baek J.H."/>
            <person name="Lee J.K."/>
            <person name="Choi D.G."/>
            <person name="Jeon C.O."/>
        </authorList>
    </citation>
    <scope>NUCLEOTIDE SEQUENCE</scope>
    <source>
        <strain evidence="1">BL</strain>
    </source>
</reference>
<sequence length="256" mass="28706">MSALDTTTLADALAQLFALRARGADPYLDAKAALRAGSGEVLRAYAHIRDALAPGQRVLDWGCRHGAMSWLARRDVGANLELHGCDVCDAHEYADCHALSGLVYRRIEHPWRLDYADESFDTIVAAGTLEHVPNDGESLTELWRVLKPDGALVVTHLPNAGSWSEWLSRRWFPAQAHARRYRLAAFRERLLHHGFEPQRWGRHQLMPASLPASLLRHRGVARAVDAIQPLNALENVWPLRALAATLWIVARKRRGF</sequence>
<name>A0A9X3YJ92_9GAMM</name>
<organism evidence="1 2">
    <name type="scientific">Tahibacter soli</name>
    <dbReference type="NCBI Taxonomy" id="2983605"/>
    <lineage>
        <taxon>Bacteria</taxon>
        <taxon>Pseudomonadati</taxon>
        <taxon>Pseudomonadota</taxon>
        <taxon>Gammaproteobacteria</taxon>
        <taxon>Lysobacterales</taxon>
        <taxon>Rhodanobacteraceae</taxon>
        <taxon>Tahibacter</taxon>
    </lineage>
</organism>
<dbReference type="GO" id="GO:0008168">
    <property type="term" value="F:methyltransferase activity"/>
    <property type="evidence" value="ECO:0007669"/>
    <property type="project" value="UniProtKB-KW"/>
</dbReference>
<dbReference type="Pfam" id="PF13489">
    <property type="entry name" value="Methyltransf_23"/>
    <property type="match status" value="1"/>
</dbReference>
<dbReference type="Gene3D" id="3.40.50.150">
    <property type="entry name" value="Vaccinia Virus protein VP39"/>
    <property type="match status" value="1"/>
</dbReference>
<dbReference type="InterPro" id="IPR029063">
    <property type="entry name" value="SAM-dependent_MTases_sf"/>
</dbReference>
<keyword evidence="2" id="KW-1185">Reference proteome</keyword>
<comment type="caution">
    <text evidence="1">The sequence shown here is derived from an EMBL/GenBank/DDBJ whole genome shotgun (WGS) entry which is preliminary data.</text>
</comment>
<keyword evidence="1" id="KW-0489">Methyltransferase</keyword>